<reference evidence="1" key="2">
    <citation type="submission" date="2022-06" db="UniProtKB">
        <authorList>
            <consortium name="EnsemblMetazoa"/>
        </authorList>
    </citation>
    <scope>IDENTIFICATION</scope>
    <source>
        <strain evidence="1">DF5081</strain>
    </source>
</reference>
<reference evidence="2" key="1">
    <citation type="submission" date="2010-08" db="EMBL/GenBank/DDBJ databases">
        <authorList>
            <consortium name="Caenorhabditis japonica Sequencing Consortium"/>
            <person name="Wilson R.K."/>
        </authorList>
    </citation>
    <scope>NUCLEOTIDE SEQUENCE [LARGE SCALE GENOMIC DNA]</scope>
    <source>
        <strain evidence="2">DF5081</strain>
    </source>
</reference>
<protein>
    <submittedName>
        <fullName evidence="1">Uncharacterized protein</fullName>
    </submittedName>
</protein>
<name>A0A8R1ER03_CAEJA</name>
<organism evidence="1 2">
    <name type="scientific">Caenorhabditis japonica</name>
    <dbReference type="NCBI Taxonomy" id="281687"/>
    <lineage>
        <taxon>Eukaryota</taxon>
        <taxon>Metazoa</taxon>
        <taxon>Ecdysozoa</taxon>
        <taxon>Nematoda</taxon>
        <taxon>Chromadorea</taxon>
        <taxon>Rhabditida</taxon>
        <taxon>Rhabditina</taxon>
        <taxon>Rhabditomorpha</taxon>
        <taxon>Rhabditoidea</taxon>
        <taxon>Rhabditidae</taxon>
        <taxon>Peloderinae</taxon>
        <taxon>Caenorhabditis</taxon>
    </lineage>
</organism>
<dbReference type="EnsemblMetazoa" id="CJA40807.1">
    <property type="protein sequence ID" value="CJA40807.1"/>
    <property type="gene ID" value="WBGene00216655"/>
</dbReference>
<sequence length="71" mass="7960">MGSSLGLSSRGSGFESFTIEIACGGLDGAHSNFEFLKAVLRKTWNDLNFDYMRRTVNSDRPKNLISHMLFD</sequence>
<evidence type="ECO:0000313" key="2">
    <source>
        <dbReference type="Proteomes" id="UP000005237"/>
    </source>
</evidence>
<dbReference type="AlphaFoldDB" id="A0A8R1ER03"/>
<keyword evidence="2" id="KW-1185">Reference proteome</keyword>
<dbReference type="Proteomes" id="UP000005237">
    <property type="component" value="Unassembled WGS sequence"/>
</dbReference>
<accession>A0A8R1ER03</accession>
<proteinExistence type="predicted"/>
<evidence type="ECO:0000313" key="1">
    <source>
        <dbReference type="EnsemblMetazoa" id="CJA40807.1"/>
    </source>
</evidence>